<feature type="transmembrane region" description="Helical" evidence="2">
    <location>
        <begin position="12"/>
        <end position="45"/>
    </location>
</feature>
<dbReference type="InterPro" id="IPR002528">
    <property type="entry name" value="MATE_fam"/>
</dbReference>
<keyword evidence="2" id="KW-1133">Transmembrane helix</keyword>
<dbReference type="GO" id="GO:0005886">
    <property type="term" value="C:plasma membrane"/>
    <property type="evidence" value="ECO:0007669"/>
    <property type="project" value="TreeGrafter"/>
</dbReference>
<comment type="caution">
    <text evidence="3">The sequence shown here is derived from an EMBL/GenBank/DDBJ whole genome shotgun (WGS) entry which is preliminary data.</text>
</comment>
<protein>
    <submittedName>
        <fullName evidence="3">Efflux protein, MATE family</fullName>
    </submittedName>
</protein>
<dbReference type="PANTHER" id="PTHR43298:SF2">
    <property type="entry name" value="FMN_FAD EXPORTER YEEO-RELATED"/>
    <property type="match status" value="1"/>
</dbReference>
<dbReference type="AlphaFoldDB" id="K1TQ74"/>
<gene>
    <name evidence="3" type="ORF">OBE_03179</name>
</gene>
<proteinExistence type="predicted"/>
<feature type="non-terminal residue" evidence="3">
    <location>
        <position position="189"/>
    </location>
</feature>
<evidence type="ECO:0000256" key="2">
    <source>
        <dbReference type="SAM" id="Phobius"/>
    </source>
</evidence>
<keyword evidence="2" id="KW-0812">Transmembrane</keyword>
<organism evidence="3">
    <name type="scientific">human gut metagenome</name>
    <dbReference type="NCBI Taxonomy" id="408170"/>
    <lineage>
        <taxon>unclassified sequences</taxon>
        <taxon>metagenomes</taxon>
        <taxon>organismal metagenomes</taxon>
    </lineage>
</organism>
<dbReference type="PANTHER" id="PTHR43298">
    <property type="entry name" value="MULTIDRUG RESISTANCE PROTEIN NORM-RELATED"/>
    <property type="match status" value="1"/>
</dbReference>
<evidence type="ECO:0000256" key="1">
    <source>
        <dbReference type="ARBA" id="ARBA00022448"/>
    </source>
</evidence>
<dbReference type="Pfam" id="PF01554">
    <property type="entry name" value="MatE"/>
    <property type="match status" value="1"/>
</dbReference>
<name>K1TQ74_9ZZZZ</name>
<reference evidence="3" key="1">
    <citation type="journal article" date="2013" name="Environ. Microbiol.">
        <title>Microbiota from the distal guts of lean and obese adolescents exhibit partial functional redundancy besides clear differences in community structure.</title>
        <authorList>
            <person name="Ferrer M."/>
            <person name="Ruiz A."/>
            <person name="Lanza F."/>
            <person name="Haange S.B."/>
            <person name="Oberbach A."/>
            <person name="Till H."/>
            <person name="Bargiela R."/>
            <person name="Campoy C."/>
            <person name="Segura M.T."/>
            <person name="Richter M."/>
            <person name="von Bergen M."/>
            <person name="Seifert J."/>
            <person name="Suarez A."/>
        </authorList>
    </citation>
    <scope>NUCLEOTIDE SEQUENCE</scope>
</reference>
<sequence length="189" mass="20384">MVASILNVGLDLLFVMVFGMGVVGAALATVIAQGVSAVGSILFAVKKNEYFRLKREHLRLRREQFVRCMKTGTPIALQNALVSVSMISLQKTANSFGDIVVAAYTATMRGEQLIQQPFNSLGTALSTFAGQNVGAAKPDRVVKGYHRSMLISTAFGLLMLGVFAFTSRYIVGFFVTEEQVIDIGAKALL</sequence>
<dbReference type="EMBL" id="AJWZ01002107">
    <property type="protein sequence ID" value="EKC71868.1"/>
    <property type="molecule type" value="Genomic_DNA"/>
</dbReference>
<dbReference type="InterPro" id="IPR050222">
    <property type="entry name" value="MATE_MdtK"/>
</dbReference>
<keyword evidence="2" id="KW-0472">Membrane</keyword>
<feature type="transmembrane region" description="Helical" evidence="2">
    <location>
        <begin position="150"/>
        <end position="171"/>
    </location>
</feature>
<keyword evidence="1" id="KW-0813">Transport</keyword>
<dbReference type="GO" id="GO:0042910">
    <property type="term" value="F:xenobiotic transmembrane transporter activity"/>
    <property type="evidence" value="ECO:0007669"/>
    <property type="project" value="InterPro"/>
</dbReference>
<accession>K1TQ74</accession>
<evidence type="ECO:0000313" key="3">
    <source>
        <dbReference type="EMBL" id="EKC71868.1"/>
    </source>
</evidence>
<dbReference type="GO" id="GO:0015297">
    <property type="term" value="F:antiporter activity"/>
    <property type="evidence" value="ECO:0007669"/>
    <property type="project" value="InterPro"/>
</dbReference>